<keyword evidence="2" id="KW-1185">Reference proteome</keyword>
<proteinExistence type="predicted"/>
<sequence length="70" mass="8140">MTERQQLPGMALTPTQVASVRSLRYDFSQLLMEHRFVIDDVSFRRRLHNFQMSPARPVVRPVQPVAVLMS</sequence>
<dbReference type="RefSeq" id="WP_092103597.1">
    <property type="nucleotide sequence ID" value="NZ_LT629739.1"/>
</dbReference>
<gene>
    <name evidence="1" type="ORF">SAMN04489751_0942</name>
</gene>
<dbReference type="AlphaFoldDB" id="A0A1H1NG11"/>
<reference evidence="1" key="1">
    <citation type="submission" date="2016-10" db="EMBL/GenBank/DDBJ databases">
        <authorList>
            <person name="Varghese N."/>
            <person name="Submissions S."/>
        </authorList>
    </citation>
    <scope>NUCLEOTIDE SEQUENCE [LARGE SCALE GENOMIC DNA]</scope>
    <source>
        <strain evidence="1">DSM 22082</strain>
    </source>
</reference>
<name>A0A1H1NG11_BRESA</name>
<dbReference type="Proteomes" id="UP000199700">
    <property type="component" value="Chromosome"/>
</dbReference>
<evidence type="ECO:0000313" key="2">
    <source>
        <dbReference type="Proteomes" id="UP000199700"/>
    </source>
</evidence>
<evidence type="ECO:0000313" key="1">
    <source>
        <dbReference type="EMBL" id="SDR97852.1"/>
    </source>
</evidence>
<protein>
    <submittedName>
        <fullName evidence="1">Uncharacterized protein</fullName>
    </submittedName>
</protein>
<organism evidence="1 2">
    <name type="scientific">Brevibacterium sandarakinum</name>
    <dbReference type="NCBI Taxonomy" id="629680"/>
    <lineage>
        <taxon>Bacteria</taxon>
        <taxon>Bacillati</taxon>
        <taxon>Actinomycetota</taxon>
        <taxon>Actinomycetes</taxon>
        <taxon>Micrococcales</taxon>
        <taxon>Brevibacteriaceae</taxon>
        <taxon>Brevibacterium</taxon>
    </lineage>
</organism>
<accession>A0A1H1NG11</accession>
<dbReference type="EMBL" id="LT629739">
    <property type="protein sequence ID" value="SDR97852.1"/>
    <property type="molecule type" value="Genomic_DNA"/>
</dbReference>